<dbReference type="RefSeq" id="WP_176949297.1">
    <property type="nucleotide sequence ID" value="NZ_JABXYK010000004.1"/>
</dbReference>
<dbReference type="Pfam" id="PF12680">
    <property type="entry name" value="SnoaL_2"/>
    <property type="match status" value="1"/>
</dbReference>
<proteinExistence type="predicted"/>
<dbReference type="InterPro" id="IPR032710">
    <property type="entry name" value="NTF2-like_dom_sf"/>
</dbReference>
<dbReference type="EMBL" id="JABXYK010000004">
    <property type="protein sequence ID" value="NVP55313.1"/>
    <property type="molecule type" value="Genomic_DNA"/>
</dbReference>
<name>A0ABX2QC62_9HYPH</name>
<sequence length="164" mass="18414">MMDRRELERTVRTFYRARNDSDIEQIMALVDPNACFRIAGNYRLGPLTHMTEGTSEISARFGDLMTNWDVSGLDIESMHVDGDTVLVHRSGSIRFIPTDTFIDTEMLDKLTFSDGRIIEFVEFVDTLMAAEMIGFVKPSGIWTGVPGLPLEPRAAKDPGSRPRA</sequence>
<evidence type="ECO:0000313" key="3">
    <source>
        <dbReference type="Proteomes" id="UP000659172"/>
    </source>
</evidence>
<accession>A0ABX2QC62</accession>
<dbReference type="SUPFAM" id="SSF54427">
    <property type="entry name" value="NTF2-like"/>
    <property type="match status" value="1"/>
</dbReference>
<evidence type="ECO:0000313" key="2">
    <source>
        <dbReference type="EMBL" id="NVP55313.1"/>
    </source>
</evidence>
<reference evidence="2 3" key="1">
    <citation type="submission" date="2020-06" db="EMBL/GenBank/DDBJ databases">
        <title>Rhizobium sp.nov. isolated from the tomato plant.</title>
        <authorList>
            <person name="Thin K.K."/>
            <person name="Zhang X."/>
            <person name="He S."/>
        </authorList>
    </citation>
    <scope>NUCLEOTIDE SEQUENCE [LARGE SCALE GENOMIC DNA]</scope>
    <source>
        <strain evidence="2 3">DBTS2</strain>
    </source>
</reference>
<evidence type="ECO:0000259" key="1">
    <source>
        <dbReference type="Pfam" id="PF12680"/>
    </source>
</evidence>
<feature type="domain" description="SnoaL-like" evidence="1">
    <location>
        <begin position="11"/>
        <end position="119"/>
    </location>
</feature>
<keyword evidence="3" id="KW-1185">Reference proteome</keyword>
<organism evidence="2 3">
    <name type="scientific">Mycoplana rhizolycopersici</name>
    <dbReference type="NCBI Taxonomy" id="2746702"/>
    <lineage>
        <taxon>Bacteria</taxon>
        <taxon>Pseudomonadati</taxon>
        <taxon>Pseudomonadota</taxon>
        <taxon>Alphaproteobacteria</taxon>
        <taxon>Hyphomicrobiales</taxon>
        <taxon>Rhizobiaceae</taxon>
        <taxon>Mycoplana</taxon>
    </lineage>
</organism>
<dbReference type="InterPro" id="IPR037401">
    <property type="entry name" value="SnoaL-like"/>
</dbReference>
<dbReference type="Proteomes" id="UP000659172">
    <property type="component" value="Unassembled WGS sequence"/>
</dbReference>
<dbReference type="Gene3D" id="3.10.450.50">
    <property type="match status" value="1"/>
</dbReference>
<comment type="caution">
    <text evidence="2">The sequence shown here is derived from an EMBL/GenBank/DDBJ whole genome shotgun (WGS) entry which is preliminary data.</text>
</comment>
<gene>
    <name evidence="2" type="ORF">HV823_08590</name>
</gene>
<protein>
    <submittedName>
        <fullName evidence="2">Nuclear transport factor 2 family protein</fullName>
    </submittedName>
</protein>